<keyword evidence="5" id="KW-1003">Cell membrane</keyword>
<comment type="subcellular location">
    <subcellularLocation>
        <location evidence="5 6">Cell membrane</location>
        <topology evidence="5 6">Multi-pass membrane protein</topology>
    </subcellularLocation>
    <subcellularLocation>
        <location evidence="1">Membrane</location>
        <topology evidence="1">Multi-pass membrane protein</topology>
    </subcellularLocation>
</comment>
<dbReference type="NCBIfam" id="NF004741">
    <property type="entry name" value="PRK06076.1-2"/>
    <property type="match status" value="1"/>
</dbReference>
<reference evidence="7" key="1">
    <citation type="submission" date="2020-09" db="EMBL/GenBank/DDBJ databases">
        <title>Pelobacter alkaliphilus sp. nov., a novel anaerobic arsenate-reducing bacterium from terrestrial mud volcano.</title>
        <authorList>
            <person name="Khomyakova M.A."/>
            <person name="Merkel A.Y."/>
            <person name="Slobodkin A.I."/>
        </authorList>
    </citation>
    <scope>NUCLEOTIDE SEQUENCE</scope>
    <source>
        <strain evidence="7">M08fum</strain>
    </source>
</reference>
<comment type="caution">
    <text evidence="7">The sequence shown here is derived from an EMBL/GenBank/DDBJ whole genome shotgun (WGS) entry which is preliminary data.</text>
</comment>
<dbReference type="Pfam" id="PF00146">
    <property type="entry name" value="NADHdh"/>
    <property type="match status" value="1"/>
</dbReference>
<evidence type="ECO:0000313" key="7">
    <source>
        <dbReference type="EMBL" id="MBD1401785.1"/>
    </source>
</evidence>
<keyword evidence="2 5" id="KW-0812">Transmembrane</keyword>
<feature type="transmembrane region" description="Helical" evidence="5">
    <location>
        <begin position="161"/>
        <end position="183"/>
    </location>
</feature>
<keyword evidence="7" id="KW-0560">Oxidoreductase</keyword>
<name>A0A8J6QTH6_9BACT</name>
<comment type="function">
    <text evidence="5">NDH-1 shuttles electrons from NADH, via FMN and iron-sulfur (Fe-S) centers, to quinones in the respiratory chain. The immediate electron acceptor for the enzyme in this species is believed to be ubiquinone. Couples the redox reaction to proton translocation (for every two electrons transferred, four hydrogen ions are translocated across the cytoplasmic membrane), and thus conserves the redox energy in a proton gradient. This subunit may bind ubiquinone.</text>
</comment>
<feature type="transmembrane region" description="Helical" evidence="5">
    <location>
        <begin position="84"/>
        <end position="107"/>
    </location>
</feature>
<evidence type="ECO:0000256" key="5">
    <source>
        <dbReference type="HAMAP-Rule" id="MF_01350"/>
    </source>
</evidence>
<accession>A0A8J6QTH6</accession>
<protein>
    <recommendedName>
        <fullName evidence="5">NADH-quinone oxidoreductase subunit H</fullName>
        <ecNumber evidence="5">7.1.1.-</ecNumber>
    </recommendedName>
    <alternativeName>
        <fullName evidence="5">NADH dehydrogenase I subunit H</fullName>
    </alternativeName>
    <alternativeName>
        <fullName evidence="5">NDH-1 subunit H</fullName>
    </alternativeName>
</protein>
<feature type="transmembrane region" description="Helical" evidence="5">
    <location>
        <begin position="189"/>
        <end position="209"/>
    </location>
</feature>
<keyword evidence="5" id="KW-1278">Translocase</keyword>
<dbReference type="GO" id="GO:0003954">
    <property type="term" value="F:NADH dehydrogenase activity"/>
    <property type="evidence" value="ECO:0007669"/>
    <property type="project" value="TreeGrafter"/>
</dbReference>
<comment type="catalytic activity">
    <reaction evidence="5">
        <text>a quinone + NADH + 5 H(+)(in) = a quinol + NAD(+) + 4 H(+)(out)</text>
        <dbReference type="Rhea" id="RHEA:57888"/>
        <dbReference type="ChEBI" id="CHEBI:15378"/>
        <dbReference type="ChEBI" id="CHEBI:24646"/>
        <dbReference type="ChEBI" id="CHEBI:57540"/>
        <dbReference type="ChEBI" id="CHEBI:57945"/>
        <dbReference type="ChEBI" id="CHEBI:132124"/>
    </reaction>
</comment>
<keyword evidence="4 5" id="KW-0472">Membrane</keyword>
<dbReference type="PROSITE" id="PS00667">
    <property type="entry name" value="COMPLEX1_ND1_1"/>
    <property type="match status" value="1"/>
</dbReference>
<feature type="transmembrane region" description="Helical" evidence="5">
    <location>
        <begin position="246"/>
        <end position="265"/>
    </location>
</feature>
<dbReference type="PROSITE" id="PS00668">
    <property type="entry name" value="COMPLEX1_ND1_2"/>
    <property type="match status" value="1"/>
</dbReference>
<dbReference type="GO" id="GO:0005886">
    <property type="term" value="C:plasma membrane"/>
    <property type="evidence" value="ECO:0007669"/>
    <property type="project" value="UniProtKB-SubCell"/>
</dbReference>
<dbReference type="GO" id="GO:0009060">
    <property type="term" value="P:aerobic respiration"/>
    <property type="evidence" value="ECO:0007669"/>
    <property type="project" value="TreeGrafter"/>
</dbReference>
<dbReference type="EC" id="7.1.1.-" evidence="5"/>
<evidence type="ECO:0000256" key="1">
    <source>
        <dbReference type="ARBA" id="ARBA00004141"/>
    </source>
</evidence>
<proteinExistence type="inferred from homology"/>
<keyword evidence="5" id="KW-0830">Ubiquinone</keyword>
<dbReference type="InterPro" id="IPR018086">
    <property type="entry name" value="NADH_UbQ_OxRdtase_su1_CS"/>
</dbReference>
<evidence type="ECO:0000256" key="2">
    <source>
        <dbReference type="ARBA" id="ARBA00022692"/>
    </source>
</evidence>
<dbReference type="PANTHER" id="PTHR11432:SF3">
    <property type="entry name" value="NADH-UBIQUINONE OXIDOREDUCTASE CHAIN 1"/>
    <property type="match status" value="1"/>
</dbReference>
<evidence type="ECO:0000256" key="4">
    <source>
        <dbReference type="ARBA" id="ARBA00023136"/>
    </source>
</evidence>
<keyword evidence="5" id="KW-0874">Quinone</keyword>
<gene>
    <name evidence="5 7" type="primary">nuoH</name>
    <name evidence="7" type="ORF">ICT70_14075</name>
</gene>
<comment type="similarity">
    <text evidence="5 6">Belongs to the complex I subunit 1 family.</text>
</comment>
<organism evidence="7 8">
    <name type="scientific">Pelovirga terrestris</name>
    <dbReference type="NCBI Taxonomy" id="2771352"/>
    <lineage>
        <taxon>Bacteria</taxon>
        <taxon>Pseudomonadati</taxon>
        <taxon>Thermodesulfobacteriota</taxon>
        <taxon>Desulfuromonadia</taxon>
        <taxon>Geobacterales</taxon>
        <taxon>Geobacteraceae</taxon>
        <taxon>Pelovirga</taxon>
    </lineage>
</organism>
<dbReference type="PANTHER" id="PTHR11432">
    <property type="entry name" value="NADH DEHYDROGENASE SUBUNIT 1"/>
    <property type="match status" value="1"/>
</dbReference>
<evidence type="ECO:0000256" key="3">
    <source>
        <dbReference type="ARBA" id="ARBA00022989"/>
    </source>
</evidence>
<dbReference type="GO" id="GO:0016655">
    <property type="term" value="F:oxidoreductase activity, acting on NAD(P)H, quinone or similar compound as acceptor"/>
    <property type="evidence" value="ECO:0007669"/>
    <property type="project" value="UniProtKB-UniRule"/>
</dbReference>
<feature type="transmembrane region" description="Helical" evidence="5">
    <location>
        <begin position="277"/>
        <end position="298"/>
    </location>
</feature>
<dbReference type="InterPro" id="IPR001694">
    <property type="entry name" value="NADH_UbQ_OxRdtase_su1/FPO"/>
</dbReference>
<dbReference type="HAMAP" id="MF_01350">
    <property type="entry name" value="NDH1_NuoH"/>
    <property type="match status" value="1"/>
</dbReference>
<dbReference type="GO" id="GO:0048038">
    <property type="term" value="F:quinone binding"/>
    <property type="evidence" value="ECO:0007669"/>
    <property type="project" value="UniProtKB-KW"/>
</dbReference>
<comment type="subunit">
    <text evidence="5">NDH-1 is composed of 14 different subunits. Subunits NuoA, H, J, K, L, M, N constitute the membrane sector of the complex.</text>
</comment>
<evidence type="ECO:0000313" key="8">
    <source>
        <dbReference type="Proteomes" id="UP000632828"/>
    </source>
</evidence>
<evidence type="ECO:0000256" key="6">
    <source>
        <dbReference type="RuleBase" id="RU000471"/>
    </source>
</evidence>
<feature type="transmembrane region" description="Helical" evidence="5">
    <location>
        <begin position="119"/>
        <end position="140"/>
    </location>
</feature>
<keyword evidence="8" id="KW-1185">Reference proteome</keyword>
<dbReference type="AlphaFoldDB" id="A0A8J6QTH6"/>
<dbReference type="EMBL" id="JACWUN010000021">
    <property type="protein sequence ID" value="MBD1401785.1"/>
    <property type="molecule type" value="Genomic_DNA"/>
</dbReference>
<keyword evidence="3 5" id="KW-1133">Transmembrane helix</keyword>
<sequence>MSTVMNTGFLPLELLRIIFALICAIVIVFGNAVVMGYLERKLAGRFQRRPGPMEVGWHGILQLAVDGVKLVGKQLIIPKQTDRVLYRLAPIISFAPAIMPMVVIPFAPKLQGRDFDIGLIFILAVVAINVLAILIAGWSSNNKYSLLGAMRSVAQNVAYEIPMLLTLLSVILVTGTFSLRGIVEAQSGGAWFIFFMPVAFLIFFAATLAETNRAPFDLPEAESELTAGFMTEFSGMGFSLFFMAEYTYMFIACSLTVILFLGGWSGPPLPYGEYTSALWFFAKVYALLLTMIWIRWTFPRVRFDQLLNFCWKYLVPFSLVHLLVTAVVLKL</sequence>
<feature type="transmembrane region" description="Helical" evidence="5">
    <location>
        <begin position="14"/>
        <end position="38"/>
    </location>
</feature>
<dbReference type="Proteomes" id="UP000632828">
    <property type="component" value="Unassembled WGS sequence"/>
</dbReference>
<dbReference type="RefSeq" id="WP_191157734.1">
    <property type="nucleotide sequence ID" value="NZ_JACWUN010000021.1"/>
</dbReference>
<feature type="transmembrane region" description="Helical" evidence="5">
    <location>
        <begin position="310"/>
        <end position="329"/>
    </location>
</feature>
<keyword evidence="5 6" id="KW-0520">NAD</keyword>